<keyword evidence="1" id="KW-0472">Membrane</keyword>
<evidence type="ECO:0000256" key="1">
    <source>
        <dbReference type="SAM" id="Phobius"/>
    </source>
</evidence>
<feature type="chain" id="PRO_5043616984" evidence="2">
    <location>
        <begin position="17"/>
        <end position="275"/>
    </location>
</feature>
<dbReference type="EMBL" id="CAJZBQ010000011">
    <property type="protein sequence ID" value="CAG9313501.1"/>
    <property type="molecule type" value="Genomic_DNA"/>
</dbReference>
<proteinExistence type="predicted"/>
<gene>
    <name evidence="3" type="ORF">BSTOLATCC_MIC9317</name>
</gene>
<keyword evidence="1" id="KW-1133">Transmembrane helix</keyword>
<accession>A0AAU9II60</accession>
<evidence type="ECO:0000313" key="4">
    <source>
        <dbReference type="Proteomes" id="UP001162131"/>
    </source>
</evidence>
<dbReference type="Proteomes" id="UP001162131">
    <property type="component" value="Unassembled WGS sequence"/>
</dbReference>
<keyword evidence="1" id="KW-0812">Transmembrane</keyword>
<protein>
    <submittedName>
        <fullName evidence="3">Uncharacterized protein</fullName>
    </submittedName>
</protein>
<keyword evidence="4" id="KW-1185">Reference proteome</keyword>
<comment type="caution">
    <text evidence="3">The sequence shown here is derived from an EMBL/GenBank/DDBJ whole genome shotgun (WGS) entry which is preliminary data.</text>
</comment>
<evidence type="ECO:0000256" key="2">
    <source>
        <dbReference type="SAM" id="SignalP"/>
    </source>
</evidence>
<name>A0AAU9II60_9CILI</name>
<sequence>MERLFLIFILPFTTQAIHQYIVGGKVEDTVRNECEIFQYKANYKPLSIEFESGSPLYYYIISTIPSETCPKDCDPSDLYCNKSRAKKFKEIVSVCTESVYLYFVPNMDKNVVRPVNYTIKTDYLQNSPCEGFDRTPANFCKMLPADECLNNCDKGCGLLHCYYKKNMKWEEAFNMCLPDTVNSAEKKMRCEAYDKAIHHTWEGCGTEESGSAWLFWLIFFVILGSIALFLGVTVFYYRYMLKKTGRAPFTVPTFCPQLFFPRPKFDEGQALRIIQ</sequence>
<reference evidence="3" key="1">
    <citation type="submission" date="2021-09" db="EMBL/GenBank/DDBJ databases">
        <authorList>
            <consortium name="AG Swart"/>
            <person name="Singh M."/>
            <person name="Singh A."/>
            <person name="Seah K."/>
            <person name="Emmerich C."/>
        </authorList>
    </citation>
    <scope>NUCLEOTIDE SEQUENCE</scope>
    <source>
        <strain evidence="3">ATCC30299</strain>
    </source>
</reference>
<keyword evidence="2" id="KW-0732">Signal</keyword>
<evidence type="ECO:0000313" key="3">
    <source>
        <dbReference type="EMBL" id="CAG9313501.1"/>
    </source>
</evidence>
<organism evidence="3 4">
    <name type="scientific">Blepharisma stoltei</name>
    <dbReference type="NCBI Taxonomy" id="1481888"/>
    <lineage>
        <taxon>Eukaryota</taxon>
        <taxon>Sar</taxon>
        <taxon>Alveolata</taxon>
        <taxon>Ciliophora</taxon>
        <taxon>Postciliodesmatophora</taxon>
        <taxon>Heterotrichea</taxon>
        <taxon>Heterotrichida</taxon>
        <taxon>Blepharismidae</taxon>
        <taxon>Blepharisma</taxon>
    </lineage>
</organism>
<feature type="signal peptide" evidence="2">
    <location>
        <begin position="1"/>
        <end position="16"/>
    </location>
</feature>
<dbReference type="AlphaFoldDB" id="A0AAU9II60"/>
<feature type="transmembrane region" description="Helical" evidence="1">
    <location>
        <begin position="213"/>
        <end position="237"/>
    </location>
</feature>